<dbReference type="Proteomes" id="UP000663824">
    <property type="component" value="Unassembled WGS sequence"/>
</dbReference>
<gene>
    <name evidence="1" type="ORF">MBJ925_LOCUS33235</name>
    <name evidence="2" type="ORF">SMN809_LOCUS14525</name>
</gene>
<evidence type="ECO:0000313" key="3">
    <source>
        <dbReference type="Proteomes" id="UP000663824"/>
    </source>
</evidence>
<comment type="caution">
    <text evidence="1">The sequence shown here is derived from an EMBL/GenBank/DDBJ whole genome shotgun (WGS) entry which is preliminary data.</text>
</comment>
<dbReference type="EMBL" id="CAJOBI010006009">
    <property type="protein sequence ID" value="CAF4048713.1"/>
    <property type="molecule type" value="Genomic_DNA"/>
</dbReference>
<dbReference type="EMBL" id="CAJNRE010018192">
    <property type="protein sequence ID" value="CAF2162572.1"/>
    <property type="molecule type" value="Genomic_DNA"/>
</dbReference>
<dbReference type="Proteomes" id="UP000676336">
    <property type="component" value="Unassembled WGS sequence"/>
</dbReference>
<sequence length="218" mass="24759">IYSLSHFNRIIFYNTQHFLMPKRKQNRFNDSKRIRSSNASTTDNECERNITGVKNISLQSNDEDFLDNNVKMTMNKRKKHLENFYDRTKKAPGSFDGEHNILNDLIETSTAAPTKKNVSIDANLCQTVQSDSFIEDDFSSTTRTLTTTSRDLNLLSSSLAENINVCHIKNRSLLGTENHPSDSHSFGARSSSIVADNQHHHLSLIQQPSDESEKQIPT</sequence>
<proteinExistence type="predicted"/>
<evidence type="ECO:0000313" key="1">
    <source>
        <dbReference type="EMBL" id="CAF2162572.1"/>
    </source>
</evidence>
<reference evidence="1" key="1">
    <citation type="submission" date="2021-02" db="EMBL/GenBank/DDBJ databases">
        <authorList>
            <person name="Nowell W R."/>
        </authorList>
    </citation>
    <scope>NUCLEOTIDE SEQUENCE</scope>
</reference>
<protein>
    <submittedName>
        <fullName evidence="1">Uncharacterized protein</fullName>
    </submittedName>
</protein>
<organism evidence="1 3">
    <name type="scientific">Rotaria magnacalcarata</name>
    <dbReference type="NCBI Taxonomy" id="392030"/>
    <lineage>
        <taxon>Eukaryota</taxon>
        <taxon>Metazoa</taxon>
        <taxon>Spiralia</taxon>
        <taxon>Gnathifera</taxon>
        <taxon>Rotifera</taxon>
        <taxon>Eurotatoria</taxon>
        <taxon>Bdelloidea</taxon>
        <taxon>Philodinida</taxon>
        <taxon>Philodinidae</taxon>
        <taxon>Rotaria</taxon>
    </lineage>
</organism>
<accession>A0A816YHB9</accession>
<name>A0A816YHB9_9BILA</name>
<feature type="non-terminal residue" evidence="1">
    <location>
        <position position="1"/>
    </location>
</feature>
<evidence type="ECO:0000313" key="2">
    <source>
        <dbReference type="EMBL" id="CAF4048713.1"/>
    </source>
</evidence>
<dbReference type="AlphaFoldDB" id="A0A816YHB9"/>